<accession>A0A285VRZ0</accession>
<feature type="transmembrane region" description="Helical" evidence="2">
    <location>
        <begin position="208"/>
        <end position="233"/>
    </location>
</feature>
<gene>
    <name evidence="3" type="ORF">SAMN05421879_108114</name>
</gene>
<feature type="transmembrane region" description="Helical" evidence="2">
    <location>
        <begin position="87"/>
        <end position="105"/>
    </location>
</feature>
<reference evidence="4" key="1">
    <citation type="submission" date="2017-08" db="EMBL/GenBank/DDBJ databases">
        <authorList>
            <person name="Varghese N."/>
            <person name="Submissions S."/>
        </authorList>
    </citation>
    <scope>NUCLEOTIDE SEQUENCE [LARGE SCALE GENOMIC DNA]</scope>
    <source>
        <strain evidence="4">USBA17B2</strain>
    </source>
</reference>
<feature type="region of interest" description="Disordered" evidence="1">
    <location>
        <begin position="305"/>
        <end position="326"/>
    </location>
</feature>
<evidence type="ECO:0000256" key="2">
    <source>
        <dbReference type="SAM" id="Phobius"/>
    </source>
</evidence>
<dbReference type="EMBL" id="OBQK01000008">
    <property type="protein sequence ID" value="SOC56723.1"/>
    <property type="molecule type" value="Genomic_DNA"/>
</dbReference>
<feature type="transmembrane region" description="Helical" evidence="2">
    <location>
        <begin position="57"/>
        <end position="75"/>
    </location>
</feature>
<evidence type="ECO:0000313" key="4">
    <source>
        <dbReference type="Proteomes" id="UP000219688"/>
    </source>
</evidence>
<dbReference type="RefSeq" id="WP_097188651.1">
    <property type="nucleotide sequence ID" value="NZ_OBQK01000008.1"/>
</dbReference>
<sequence length="326" mass="35932">MDEVDRARIEKDTYRYVRWMMIVLPGLLLGVTLVIARVQGELETSISAYYGGPVRDILVGTLIATAACLVAYQGVGLLEDYALNGAGFYAVFVALVPTGFADIMADLRAQPTADGMTATDYGQFLRVALTGVVLLCLVLFVRELVSGRIAELVRARTDTVSKSLTRVFVGLTSVVLVWFLALAMLQLWRGPADQITMEGVRLMGWQVSIHFLAAVFLIVSLTVAVLTNTWPFFAWDRSLWRSGRGAYLVIVALMTVGLLIPWGVSRAFAPDHLVILLEWWELAMFIGFWIMETVRLGRRTLAPATPGPLQEPQRDPVPQDAPASSL</sequence>
<dbReference type="Proteomes" id="UP000219688">
    <property type="component" value="Unassembled WGS sequence"/>
</dbReference>
<proteinExistence type="predicted"/>
<evidence type="ECO:0000256" key="1">
    <source>
        <dbReference type="SAM" id="MobiDB-lite"/>
    </source>
</evidence>
<feature type="transmembrane region" description="Helical" evidence="2">
    <location>
        <begin position="166"/>
        <end position="188"/>
    </location>
</feature>
<protein>
    <submittedName>
        <fullName evidence="3">Uncharacterized protein</fullName>
    </submittedName>
</protein>
<name>A0A285VRZ0_9MICO</name>
<feature type="transmembrane region" description="Helical" evidence="2">
    <location>
        <begin position="125"/>
        <end position="145"/>
    </location>
</feature>
<keyword evidence="2" id="KW-0812">Transmembrane</keyword>
<keyword evidence="4" id="KW-1185">Reference proteome</keyword>
<evidence type="ECO:0000313" key="3">
    <source>
        <dbReference type="EMBL" id="SOC56723.1"/>
    </source>
</evidence>
<feature type="transmembrane region" description="Helical" evidence="2">
    <location>
        <begin position="245"/>
        <end position="264"/>
    </location>
</feature>
<keyword evidence="2" id="KW-0472">Membrane</keyword>
<feature type="transmembrane region" description="Helical" evidence="2">
    <location>
        <begin position="270"/>
        <end position="291"/>
    </location>
</feature>
<dbReference type="AlphaFoldDB" id="A0A285VRZ0"/>
<feature type="transmembrane region" description="Helical" evidence="2">
    <location>
        <begin position="16"/>
        <end position="37"/>
    </location>
</feature>
<keyword evidence="2" id="KW-1133">Transmembrane helix</keyword>
<organism evidence="3 4">
    <name type="scientific">Ornithinimicrobium cerasi</name>
    <dbReference type="NCBI Taxonomy" id="2248773"/>
    <lineage>
        <taxon>Bacteria</taxon>
        <taxon>Bacillati</taxon>
        <taxon>Actinomycetota</taxon>
        <taxon>Actinomycetes</taxon>
        <taxon>Micrococcales</taxon>
        <taxon>Ornithinimicrobiaceae</taxon>
        <taxon>Ornithinimicrobium</taxon>
    </lineage>
</organism>